<dbReference type="KEGG" id="caci:CLOAM1439"/>
<dbReference type="Proteomes" id="UP000002019">
    <property type="component" value="Chromosome"/>
</dbReference>
<dbReference type="AlphaFoldDB" id="B0VJ79"/>
<evidence type="ECO:0008006" key="3">
    <source>
        <dbReference type="Google" id="ProtNLM"/>
    </source>
</evidence>
<dbReference type="InterPro" id="IPR021457">
    <property type="entry name" value="DUF3108"/>
</dbReference>
<evidence type="ECO:0000313" key="2">
    <source>
        <dbReference type="Proteomes" id="UP000002019"/>
    </source>
</evidence>
<dbReference type="EMBL" id="CU466930">
    <property type="protein sequence ID" value="CAO81290.1"/>
    <property type="molecule type" value="Genomic_DNA"/>
</dbReference>
<dbReference type="eggNOG" id="COG3170">
    <property type="taxonomic scope" value="Bacteria"/>
</dbReference>
<organism evidence="1 2">
    <name type="scientific">Cloacimonas acidaminovorans (strain Evry)</name>
    <dbReference type="NCBI Taxonomy" id="459349"/>
    <lineage>
        <taxon>Bacteria</taxon>
        <taxon>Pseudomonadati</taxon>
        <taxon>Candidatus Cloacimonadota</taxon>
        <taxon>Candidatus Cloacimonadia</taxon>
        <taxon>Candidatus Cloacimonadales</taxon>
        <taxon>Candidatus Cloacimonadaceae</taxon>
        <taxon>Candidatus Cloacimonas</taxon>
    </lineage>
</organism>
<dbReference type="HOGENOM" id="CLU_073797_0_0_0"/>
<dbReference type="STRING" id="459349.CLOAM1439"/>
<proteinExistence type="predicted"/>
<protein>
    <recommendedName>
        <fullName evidence="3">DUF3108 domain-containing protein</fullName>
    </recommendedName>
</protein>
<name>B0VJ79_CLOAI</name>
<dbReference type="RefSeq" id="WP_015425148.1">
    <property type="nucleotide sequence ID" value="NC_020449.1"/>
</dbReference>
<sequence>MKVKFYTIFFFLILMVNLTAMEVPFGEGEKLTFTIKYGLVSAGEATLEAKSSVYQGSPVWHLSTKAKTYPFFDKIYKVRDSVESWWDKNNLQPYKFSKNLQEGHYRQHRVHIYDHSSLNSTYKKWSFKNQVFENSEMEIPPGTQDLLSAFYLVRTKNLQVGKPIMVNITADGRNMPTEILVHRKEQQKTIFGNIECLVIEPKLKGEAIFKQSGRILIWVTNDAYKIPVRLESKITIGSFVATLKNAEQVPYKIQI</sequence>
<gene>
    <name evidence="1" type="ordered locus">CLOAM1439</name>
</gene>
<dbReference type="Pfam" id="PF11306">
    <property type="entry name" value="DUF3108"/>
    <property type="match status" value="1"/>
</dbReference>
<keyword evidence="2" id="KW-1185">Reference proteome</keyword>
<accession>B0VJ79</accession>
<dbReference type="OrthoDB" id="9808473at2"/>
<evidence type="ECO:0000313" key="1">
    <source>
        <dbReference type="EMBL" id="CAO81290.1"/>
    </source>
</evidence>
<reference evidence="1 2" key="1">
    <citation type="journal article" date="2008" name="J. Bacteriol.">
        <title>'Candidatus Cloacamonas acidaminovorans': genome sequence reconstruction provides a first glimpse of a new bacterial division.</title>
        <authorList>
            <person name="Pelletier E."/>
            <person name="Kreimeyer A."/>
            <person name="Bocs S."/>
            <person name="Rouy Z."/>
            <person name="Gyapay G."/>
            <person name="Chouari R."/>
            <person name="Riviere D."/>
            <person name="Ganesan A."/>
            <person name="Daegelen P."/>
            <person name="Sghir A."/>
            <person name="Cohen G.N."/>
            <person name="Medigue C."/>
            <person name="Weissenbach J."/>
            <person name="Le Paslier D."/>
        </authorList>
    </citation>
    <scope>NUCLEOTIDE SEQUENCE [LARGE SCALE GENOMIC DNA]</scope>
    <source>
        <strain evidence="2">Evry</strain>
    </source>
</reference>